<dbReference type="AlphaFoldDB" id="A0AAQ3SCQ3"/>
<organism evidence="1 2">
    <name type="scientific">Vigna mungo</name>
    <name type="common">Black gram</name>
    <name type="synonym">Phaseolus mungo</name>
    <dbReference type="NCBI Taxonomy" id="3915"/>
    <lineage>
        <taxon>Eukaryota</taxon>
        <taxon>Viridiplantae</taxon>
        <taxon>Streptophyta</taxon>
        <taxon>Embryophyta</taxon>
        <taxon>Tracheophyta</taxon>
        <taxon>Spermatophyta</taxon>
        <taxon>Magnoliopsida</taxon>
        <taxon>eudicotyledons</taxon>
        <taxon>Gunneridae</taxon>
        <taxon>Pentapetalae</taxon>
        <taxon>rosids</taxon>
        <taxon>fabids</taxon>
        <taxon>Fabales</taxon>
        <taxon>Fabaceae</taxon>
        <taxon>Papilionoideae</taxon>
        <taxon>50 kb inversion clade</taxon>
        <taxon>NPAAA clade</taxon>
        <taxon>indigoferoid/millettioid clade</taxon>
        <taxon>Phaseoleae</taxon>
        <taxon>Vigna</taxon>
    </lineage>
</organism>
<accession>A0AAQ3SCQ3</accession>
<reference evidence="1 2" key="1">
    <citation type="journal article" date="2023" name="Life. Sci Alliance">
        <title>Evolutionary insights into 3D genome organization and epigenetic landscape of Vigna mungo.</title>
        <authorList>
            <person name="Junaid A."/>
            <person name="Singh B."/>
            <person name="Bhatia S."/>
        </authorList>
    </citation>
    <scope>NUCLEOTIDE SEQUENCE [LARGE SCALE GENOMIC DNA]</scope>
    <source>
        <strain evidence="1">Urdbean</strain>
    </source>
</reference>
<proteinExistence type="predicted"/>
<dbReference type="EMBL" id="CP144700">
    <property type="protein sequence ID" value="WVZ24648.1"/>
    <property type="molecule type" value="Genomic_DNA"/>
</dbReference>
<evidence type="ECO:0000313" key="2">
    <source>
        <dbReference type="Proteomes" id="UP001374535"/>
    </source>
</evidence>
<evidence type="ECO:0000313" key="1">
    <source>
        <dbReference type="EMBL" id="WVZ24648.1"/>
    </source>
</evidence>
<keyword evidence="2" id="KW-1185">Reference proteome</keyword>
<name>A0AAQ3SCQ3_VIGMU</name>
<dbReference type="Proteomes" id="UP001374535">
    <property type="component" value="Chromosome 1"/>
</dbReference>
<protein>
    <submittedName>
        <fullName evidence="1">Uncharacterized protein</fullName>
    </submittedName>
</protein>
<gene>
    <name evidence="1" type="ORF">V8G54_003192</name>
</gene>
<sequence>MAENRKLHPIPFKSLWSTSSRELLSRGNRLKQITSSLLFFQSHPSTGPCSPTKLDGVISQPFCLDLQPCNRKLLLNVGAKLTPKRGSMTPKLRLHFTGRLKNMLSEVIF</sequence>